<gene>
    <name evidence="2" type="ORF">pE0171_KPC_00117</name>
    <name evidence="4" type="ORF">pE02162_KPC_00251</name>
    <name evidence="3" type="ORF">pE0272_2_00076</name>
</gene>
<geneLocation type="plasmid" evidence="2">
    <name>pE0171_KPC</name>
</geneLocation>
<reference evidence="2" key="1">
    <citation type="journal article" name="Front. Microbiol.">
        <title>A Nosocomial Respiratory Infection Outbreak of Carbapenem-Resistant Escherichia coli ST131 With Multiple Transmissible bla KPC-2 Carrying Plasmids.</title>
        <authorList>
            <person name="Gong L."/>
            <person name="Tang N."/>
            <person name="Chen D."/>
            <person name="Sun K."/>
            <person name="Lan R."/>
            <person name="Zhang W."/>
            <person name="Zhou H."/>
            <person name="Yuan M."/>
            <person name="Chen X."/>
            <person name="Zhao X."/>
            <person name="Che J."/>
            <person name="Bai X."/>
            <person name="Zhang Y."/>
            <person name="Xu H."/>
            <person name="Walsh T.R."/>
            <person name="Lu J."/>
            <person name="Xu J."/>
            <person name="Li J."/>
            <person name="Feng J."/>
        </authorList>
    </citation>
    <scope>NUCLEOTIDE SEQUENCE</scope>
    <source>
        <strain evidence="2">E0171</strain>
        <strain evidence="4">E02162</strain>
        <strain evidence="3">E0272</strain>
        <plasmid evidence="2">pE0171_KPC</plasmid>
        <plasmid evidence="4">pE02162_KPC</plasmid>
        <plasmid evidence="3">pE0272_2</plasmid>
    </source>
</reference>
<dbReference type="EMBL" id="MK370989">
    <property type="protein sequence ID" value="QLG02818.1"/>
    <property type="molecule type" value="Genomic_DNA"/>
</dbReference>
<evidence type="ECO:0000313" key="2">
    <source>
        <dbReference type="EMBL" id="QLG02689.1"/>
    </source>
</evidence>
<keyword evidence="1" id="KW-1133">Transmembrane helix</keyword>
<organism evidence="2">
    <name type="scientific">Escherichia coli</name>
    <dbReference type="NCBI Taxonomy" id="562"/>
    <lineage>
        <taxon>Bacteria</taxon>
        <taxon>Pseudomonadati</taxon>
        <taxon>Pseudomonadota</taxon>
        <taxon>Gammaproteobacteria</taxon>
        <taxon>Enterobacterales</taxon>
        <taxon>Enterobacteriaceae</taxon>
        <taxon>Escherichia</taxon>
    </lineage>
</organism>
<evidence type="ECO:0000256" key="1">
    <source>
        <dbReference type="SAM" id="Phobius"/>
    </source>
</evidence>
<keyword evidence="1" id="KW-0812">Transmembrane</keyword>
<geneLocation type="plasmid" evidence="4">
    <name>pE02162_KPC</name>
</geneLocation>
<protein>
    <submittedName>
        <fullName evidence="2">Uncharacterized protein</fullName>
    </submittedName>
</protein>
<accession>A0A7D5FYL8</accession>
<keyword evidence="1" id="KW-0472">Membrane</keyword>
<keyword evidence="2" id="KW-0614">Plasmid</keyword>
<feature type="transmembrane region" description="Helical" evidence="1">
    <location>
        <begin position="30"/>
        <end position="54"/>
    </location>
</feature>
<dbReference type="AlphaFoldDB" id="A0A7D5FYL8"/>
<evidence type="ECO:0000313" key="4">
    <source>
        <dbReference type="EMBL" id="QLG03318.1"/>
    </source>
</evidence>
<evidence type="ECO:0000313" key="3">
    <source>
        <dbReference type="EMBL" id="QLG02818.1"/>
    </source>
</evidence>
<name>A0A7D5FYL8_ECOLX</name>
<geneLocation type="plasmid" evidence="3">
    <name>pE0272_2</name>
</geneLocation>
<dbReference type="EMBL" id="MK370988">
    <property type="protein sequence ID" value="QLG02689.1"/>
    <property type="molecule type" value="Genomic_DNA"/>
</dbReference>
<proteinExistence type="predicted"/>
<dbReference type="EMBL" id="MK370991">
    <property type="protein sequence ID" value="QLG03318.1"/>
    <property type="molecule type" value="Genomic_DNA"/>
</dbReference>
<sequence>MPMGPLLNSFPKKINPSLVKVMYVCRLKFFFHHLSLNASLLGMVPHFVVVLIFMEKSIK</sequence>